<feature type="transmembrane region" description="Helical" evidence="2">
    <location>
        <begin position="356"/>
        <end position="377"/>
    </location>
</feature>
<reference evidence="3 4" key="1">
    <citation type="journal article" date="2021" name="Comput. Struct. Biotechnol. J.">
        <title>De novo genome assembly of the potent medicinal plant Rehmannia glutinosa using nanopore technology.</title>
        <authorList>
            <person name="Ma L."/>
            <person name="Dong C."/>
            <person name="Song C."/>
            <person name="Wang X."/>
            <person name="Zheng X."/>
            <person name="Niu Y."/>
            <person name="Chen S."/>
            <person name="Feng W."/>
        </authorList>
    </citation>
    <scope>NUCLEOTIDE SEQUENCE [LARGE SCALE GENOMIC DNA]</scope>
    <source>
        <strain evidence="3">DH-2019</strain>
    </source>
</reference>
<dbReference type="PANTHER" id="PTHR34222:SF95">
    <property type="entry name" value="RRNA 2'-O-METHYLTRANSFERASE FIBRILLARIN-LIKE ISOFORM X1"/>
    <property type="match status" value="1"/>
</dbReference>
<dbReference type="Proteomes" id="UP001318860">
    <property type="component" value="Unassembled WGS sequence"/>
</dbReference>
<keyword evidence="2" id="KW-1133">Transmembrane helix</keyword>
<dbReference type="EMBL" id="JABTTQ020003387">
    <property type="protein sequence ID" value="KAK6117979.1"/>
    <property type="molecule type" value="Genomic_DNA"/>
</dbReference>
<sequence>MPEDEVLNTKSTPTSQSKIYVPNLSGNLVITNEKLIGSQNYQDWSSAVELWFMGQGVVDHLTTEAINIQHEKDVWERVDAQLCSLLWQSLSSDLIPMFRPFKTCFSVWKQAQALYTNDISRFYYVVSEMFSIKKSEMSMEKFLGKIQGLMAEFNKLMPVGGSPTEQLAQRDKFFVVFSLAKLEPEFEQVRNGILGDGSIPTTQEMFKRLLQVSSVSKENTSSSIIEHSALASQSQSRHDNNRGRGRGGNRGGRGGGRGPFRFCDFCHKPGHTPEECWKLHGKPPVVSIAQSKTESLVNTDSSTHTISKAEYEEFLQLKEARTTIFPDTSHTVLASQSNSFKNKELFRHSHTLTNDAIWVLKYVLSLVFVGALCLIIFPMS</sequence>
<dbReference type="PANTHER" id="PTHR34222">
    <property type="entry name" value="GAG_PRE-INTEGRS DOMAIN-CONTAINING PROTEIN"/>
    <property type="match status" value="1"/>
</dbReference>
<evidence type="ECO:0000256" key="1">
    <source>
        <dbReference type="SAM" id="MobiDB-lite"/>
    </source>
</evidence>
<keyword evidence="2" id="KW-0472">Membrane</keyword>
<evidence type="ECO:0000313" key="3">
    <source>
        <dbReference type="EMBL" id="KAK6117979.1"/>
    </source>
</evidence>
<proteinExistence type="predicted"/>
<feature type="region of interest" description="Disordered" evidence="1">
    <location>
        <begin position="226"/>
        <end position="255"/>
    </location>
</feature>
<gene>
    <name evidence="3" type="ORF">DH2020_048279</name>
</gene>
<keyword evidence="2" id="KW-0812">Transmembrane</keyword>
<feature type="compositionally biased region" description="Gly residues" evidence="1">
    <location>
        <begin position="246"/>
        <end position="255"/>
    </location>
</feature>
<evidence type="ECO:0000256" key="2">
    <source>
        <dbReference type="SAM" id="Phobius"/>
    </source>
</evidence>
<protein>
    <recommendedName>
        <fullName evidence="5">Retrotransposon Copia-like N-terminal domain-containing protein</fullName>
    </recommendedName>
</protein>
<organism evidence="3 4">
    <name type="scientific">Rehmannia glutinosa</name>
    <name type="common">Chinese foxglove</name>
    <dbReference type="NCBI Taxonomy" id="99300"/>
    <lineage>
        <taxon>Eukaryota</taxon>
        <taxon>Viridiplantae</taxon>
        <taxon>Streptophyta</taxon>
        <taxon>Embryophyta</taxon>
        <taxon>Tracheophyta</taxon>
        <taxon>Spermatophyta</taxon>
        <taxon>Magnoliopsida</taxon>
        <taxon>eudicotyledons</taxon>
        <taxon>Gunneridae</taxon>
        <taxon>Pentapetalae</taxon>
        <taxon>asterids</taxon>
        <taxon>lamiids</taxon>
        <taxon>Lamiales</taxon>
        <taxon>Orobanchaceae</taxon>
        <taxon>Rehmannieae</taxon>
        <taxon>Rehmannia</taxon>
    </lineage>
</organism>
<comment type="caution">
    <text evidence="3">The sequence shown here is derived from an EMBL/GenBank/DDBJ whole genome shotgun (WGS) entry which is preliminary data.</text>
</comment>
<evidence type="ECO:0000313" key="4">
    <source>
        <dbReference type="Proteomes" id="UP001318860"/>
    </source>
</evidence>
<keyword evidence="4" id="KW-1185">Reference proteome</keyword>
<name>A0ABR0U675_REHGL</name>
<accession>A0ABR0U675</accession>
<evidence type="ECO:0008006" key="5">
    <source>
        <dbReference type="Google" id="ProtNLM"/>
    </source>
</evidence>